<dbReference type="Proteomes" id="UP000544090">
    <property type="component" value="Unassembled WGS sequence"/>
</dbReference>
<proteinExistence type="predicted"/>
<evidence type="ECO:0000313" key="1">
    <source>
        <dbReference type="EMBL" id="NKX56077.1"/>
    </source>
</evidence>
<dbReference type="EMBL" id="JAAZSQ010000019">
    <property type="protein sequence ID" value="NKX56077.1"/>
    <property type="molecule type" value="Genomic_DNA"/>
</dbReference>
<evidence type="ECO:0000313" key="2">
    <source>
        <dbReference type="Proteomes" id="UP000544090"/>
    </source>
</evidence>
<accession>A0A7X6K546</accession>
<dbReference type="AlphaFoldDB" id="A0A7X6K546"/>
<dbReference type="InterPro" id="IPR003749">
    <property type="entry name" value="ThiS/MoaD-like"/>
</dbReference>
<dbReference type="Pfam" id="PF02597">
    <property type="entry name" value="ThiS"/>
    <property type="match status" value="1"/>
</dbReference>
<sequence length="88" mass="9027">MIIRYFGAAKAAAGVEEQTLPLPAGGTLADLLDLLAREHPAPAAAGAPALPTVLARSSFLRNETALKDHAAVLDDQDVIDILPPFAGG</sequence>
<dbReference type="RefSeq" id="WP_168488076.1">
    <property type="nucleotide sequence ID" value="NZ_JAAZSQ010000019.1"/>
</dbReference>
<dbReference type="SUPFAM" id="SSF54285">
    <property type="entry name" value="MoaD/ThiS"/>
    <property type="match status" value="1"/>
</dbReference>
<name>A0A7X6K546_9MICC</name>
<gene>
    <name evidence="1" type="ORF">HGG74_16365</name>
</gene>
<reference evidence="1 2" key="1">
    <citation type="submission" date="2020-04" db="EMBL/GenBank/DDBJ databases">
        <title>Arthrobacter sp. nov.</title>
        <authorList>
            <person name="Liu S."/>
        </authorList>
    </citation>
    <scope>NUCLEOTIDE SEQUENCE [LARGE SCALE GENOMIC DNA]</scope>
    <source>
        <strain evidence="1 2">E918</strain>
    </source>
</reference>
<dbReference type="Gene3D" id="3.10.20.30">
    <property type="match status" value="1"/>
</dbReference>
<dbReference type="InterPro" id="IPR012675">
    <property type="entry name" value="Beta-grasp_dom_sf"/>
</dbReference>
<protein>
    <submittedName>
        <fullName evidence="1">MoaD/ThiS family protein</fullName>
    </submittedName>
</protein>
<dbReference type="InterPro" id="IPR016155">
    <property type="entry name" value="Mopterin_synth/thiamin_S_b"/>
</dbReference>
<organism evidence="1 2">
    <name type="scientific">Arthrobacter mobilis</name>
    <dbReference type="NCBI Taxonomy" id="2724944"/>
    <lineage>
        <taxon>Bacteria</taxon>
        <taxon>Bacillati</taxon>
        <taxon>Actinomycetota</taxon>
        <taxon>Actinomycetes</taxon>
        <taxon>Micrococcales</taxon>
        <taxon>Micrococcaceae</taxon>
        <taxon>Arthrobacter</taxon>
    </lineage>
</organism>
<keyword evidence="2" id="KW-1185">Reference proteome</keyword>
<comment type="caution">
    <text evidence="1">The sequence shown here is derived from an EMBL/GenBank/DDBJ whole genome shotgun (WGS) entry which is preliminary data.</text>
</comment>